<keyword evidence="2" id="KW-1003">Cell membrane</keyword>
<keyword evidence="5 6" id="KW-0472">Membrane</keyword>
<evidence type="ECO:0000256" key="3">
    <source>
        <dbReference type="ARBA" id="ARBA00022692"/>
    </source>
</evidence>
<feature type="transmembrane region" description="Helical" evidence="6">
    <location>
        <begin position="7"/>
        <end position="29"/>
    </location>
</feature>
<evidence type="ECO:0000256" key="1">
    <source>
        <dbReference type="ARBA" id="ARBA00004651"/>
    </source>
</evidence>
<comment type="subcellular location">
    <subcellularLocation>
        <location evidence="1">Cell membrane</location>
        <topology evidence="1">Multi-pass membrane protein</topology>
    </subcellularLocation>
</comment>
<dbReference type="PANTHER" id="PTHR30250:SF11">
    <property type="entry name" value="O-ANTIGEN TRANSPORTER-RELATED"/>
    <property type="match status" value="1"/>
</dbReference>
<dbReference type="InterPro" id="IPR050833">
    <property type="entry name" value="Poly_Biosynth_Transport"/>
</dbReference>
<name>A0A5P1X393_9LACO</name>
<evidence type="ECO:0000313" key="7">
    <source>
        <dbReference type="EMBL" id="QER67139.1"/>
    </source>
</evidence>
<feature type="transmembrane region" description="Helical" evidence="6">
    <location>
        <begin position="143"/>
        <end position="159"/>
    </location>
</feature>
<dbReference type="PANTHER" id="PTHR30250">
    <property type="entry name" value="PST FAMILY PREDICTED COLANIC ACID TRANSPORTER"/>
    <property type="match status" value="1"/>
</dbReference>
<feature type="transmembrane region" description="Helical" evidence="6">
    <location>
        <begin position="381"/>
        <end position="400"/>
    </location>
</feature>
<dbReference type="EMBL" id="CP043939">
    <property type="protein sequence ID" value="QER67139.1"/>
    <property type="molecule type" value="Genomic_DNA"/>
</dbReference>
<sequence length="478" mass="54071">MKVIKNYLYNAGYQVLILLTPLITVPYVARVLGAAGSGINSYTNSWVQIFYMLGQLGITLYGNREIAYHRDDVHERSRIFLGIEILQLISIGCTLIVYIFATIFFSTTFQTYFFLQILWLIAAGLDVSWFFMGMEDFKKTVERNTIVKFVSIALIFILVKQESDLGKYIILLGLSQFVGNLTLWPYLKKMIIKVPWRELKPWKHLYPSIILFIPTISTQIYLVVNRLMLGSMGPSEALGQFDYADKLVKLILAIVTASGTVMLPHVANKFAKGDVYGIRRGLYNSFDFVTALAVPLMFGLMAISFKFAPWFLGDQYIPTGKIMFIEAPVILLIAWSNVTGTQYLMPVNRIKEYTISVTVGSVVNIVLNIFLIEVFSANGAALATVISEFVVTAVQVMFIRTTIKRRTLFKDTWRYGVSGIVMFFVVYRISMTINMTLPNLILQIFAGVFVYFVALVITKAPIIDSAQELLTGLKNRNK</sequence>
<keyword evidence="4 6" id="KW-1133">Transmembrane helix</keyword>
<evidence type="ECO:0000256" key="6">
    <source>
        <dbReference type="SAM" id="Phobius"/>
    </source>
</evidence>
<dbReference type="AlphaFoldDB" id="A0A5P1X393"/>
<feature type="transmembrane region" description="Helical" evidence="6">
    <location>
        <begin position="49"/>
        <end position="67"/>
    </location>
</feature>
<accession>A0A5P1X393</accession>
<feature type="transmembrane region" description="Helical" evidence="6">
    <location>
        <begin position="247"/>
        <end position="267"/>
    </location>
</feature>
<dbReference type="CDD" id="cd13128">
    <property type="entry name" value="MATE_Wzx_like"/>
    <property type="match status" value="1"/>
</dbReference>
<dbReference type="Pfam" id="PF01943">
    <property type="entry name" value="Polysacc_synt"/>
    <property type="match status" value="1"/>
</dbReference>
<dbReference type="KEGG" id="lnn:F0161_04155"/>
<feature type="transmembrane region" description="Helical" evidence="6">
    <location>
        <begin position="288"/>
        <end position="310"/>
    </location>
</feature>
<evidence type="ECO:0000256" key="4">
    <source>
        <dbReference type="ARBA" id="ARBA00022989"/>
    </source>
</evidence>
<feature type="transmembrane region" description="Helical" evidence="6">
    <location>
        <begin position="436"/>
        <end position="457"/>
    </location>
</feature>
<dbReference type="InterPro" id="IPR002797">
    <property type="entry name" value="Polysacc_synth"/>
</dbReference>
<protein>
    <submittedName>
        <fullName evidence="7">Flippase</fullName>
    </submittedName>
</protein>
<keyword evidence="8" id="KW-1185">Reference proteome</keyword>
<feature type="transmembrane region" description="Helical" evidence="6">
    <location>
        <begin position="79"/>
        <end position="105"/>
    </location>
</feature>
<dbReference type="Proteomes" id="UP000325295">
    <property type="component" value="Chromosome"/>
</dbReference>
<evidence type="ECO:0000256" key="2">
    <source>
        <dbReference type="ARBA" id="ARBA00022475"/>
    </source>
</evidence>
<evidence type="ECO:0000313" key="8">
    <source>
        <dbReference type="Proteomes" id="UP000325295"/>
    </source>
</evidence>
<dbReference type="RefSeq" id="WP_150203805.1">
    <property type="nucleotide sequence ID" value="NZ_CP043939.1"/>
</dbReference>
<feature type="transmembrane region" description="Helical" evidence="6">
    <location>
        <begin position="322"/>
        <end position="341"/>
    </location>
</feature>
<reference evidence="7 8" key="1">
    <citation type="submission" date="2019-09" db="EMBL/GenBank/DDBJ databases">
        <title>Complete Genome Sequence of Lactobacillus nenjiangensis SH-Y15, isolated from sauerkraut.</title>
        <authorList>
            <person name="Yang H."/>
        </authorList>
    </citation>
    <scope>NUCLEOTIDE SEQUENCE [LARGE SCALE GENOMIC DNA]</scope>
    <source>
        <strain evidence="7 8">SH-Y15</strain>
    </source>
</reference>
<evidence type="ECO:0000256" key="5">
    <source>
        <dbReference type="ARBA" id="ARBA00023136"/>
    </source>
</evidence>
<feature type="transmembrane region" description="Helical" evidence="6">
    <location>
        <begin position="412"/>
        <end position="430"/>
    </location>
</feature>
<feature type="transmembrane region" description="Helical" evidence="6">
    <location>
        <begin position="353"/>
        <end position="375"/>
    </location>
</feature>
<feature type="transmembrane region" description="Helical" evidence="6">
    <location>
        <begin position="111"/>
        <end position="131"/>
    </location>
</feature>
<proteinExistence type="predicted"/>
<feature type="transmembrane region" description="Helical" evidence="6">
    <location>
        <begin position="165"/>
        <end position="184"/>
    </location>
</feature>
<gene>
    <name evidence="7" type="ORF">F0161_04155</name>
</gene>
<dbReference type="OrthoDB" id="9815702at2"/>
<feature type="transmembrane region" description="Helical" evidence="6">
    <location>
        <begin position="205"/>
        <end position="227"/>
    </location>
</feature>
<keyword evidence="3 6" id="KW-0812">Transmembrane</keyword>
<dbReference type="GO" id="GO:0005886">
    <property type="term" value="C:plasma membrane"/>
    <property type="evidence" value="ECO:0007669"/>
    <property type="project" value="UniProtKB-SubCell"/>
</dbReference>
<organism evidence="7 8">
    <name type="scientific">Paucilactobacillus nenjiangensis</name>
    <dbReference type="NCBI Taxonomy" id="1296540"/>
    <lineage>
        <taxon>Bacteria</taxon>
        <taxon>Bacillati</taxon>
        <taxon>Bacillota</taxon>
        <taxon>Bacilli</taxon>
        <taxon>Lactobacillales</taxon>
        <taxon>Lactobacillaceae</taxon>
        <taxon>Paucilactobacillus</taxon>
    </lineage>
</organism>